<sequence length="143" mass="14945">MKKQLLTGALVLSLLTCGGLTTTTQAFNFGSLLKLGGVSFLVDRYSSQINTVLNKLMIKNGAGTNYATKVVPVLSVGTGNYIGAVQVIGPQRQVEKVKAVGQLDASINGIARANAYIPLATTNVMNLHRVDGVGVSAVVDLKL</sequence>
<reference evidence="2" key="2">
    <citation type="submission" date="2009-12" db="EMBL/GenBank/DDBJ databases">
        <authorList>
            <person name="Madupu R."/>
            <person name="Durkin A.S."/>
            <person name="Torralba M."/>
            <person name="Methe B."/>
            <person name="Sutton G.G."/>
            <person name="Strausberg R.L."/>
            <person name="Nelson K.E."/>
        </authorList>
    </citation>
    <scope>NUCLEOTIDE SEQUENCE</scope>
    <source>
        <strain evidence="2">28L</strain>
    </source>
</reference>
<feature type="chain" id="PRO_5003047565" evidence="1">
    <location>
        <begin position="27"/>
        <end position="143"/>
    </location>
</feature>
<reference evidence="3 5" key="3">
    <citation type="submission" date="2011-04" db="EMBL/GenBank/DDBJ databases">
        <authorList>
            <person name="Harkins D.M."/>
            <person name="Madupu R."/>
            <person name="Durkin A.S."/>
            <person name="Torralba M."/>
            <person name="Methe B."/>
            <person name="Sutton G.G."/>
            <person name="Nelson K.E."/>
        </authorList>
    </citation>
    <scope>NUCLEOTIDE SEQUENCE [LARGE SCALE GENOMIC DNA]</scope>
    <source>
        <strain evidence="3 5">UPII 199-6</strain>
    </source>
</reference>
<accession>D3LU68</accession>
<dbReference type="Proteomes" id="UP000004018">
    <property type="component" value="Unassembled WGS sequence"/>
</dbReference>
<dbReference type="RefSeq" id="WP_007391632.1">
    <property type="nucleotide sequence ID" value="NZ_ADGP01000015.1"/>
</dbReference>
<dbReference type="EMBL" id="ADGP01000015">
    <property type="protein sequence ID" value="EFD94345.1"/>
    <property type="molecule type" value="Genomic_DNA"/>
</dbReference>
<dbReference type="AlphaFoldDB" id="D3LU68"/>
<dbReference type="Proteomes" id="UP000003242">
    <property type="component" value="Unassembled WGS sequence"/>
</dbReference>
<evidence type="ECO:0000256" key="1">
    <source>
        <dbReference type="SAM" id="SignalP"/>
    </source>
</evidence>
<name>D3LU68_9FIRM</name>
<proteinExistence type="predicted"/>
<dbReference type="EMBL" id="AFIJ01000039">
    <property type="protein sequence ID" value="EGL39199.1"/>
    <property type="molecule type" value="Genomic_DNA"/>
</dbReference>
<gene>
    <name evidence="2" type="ORF">HMPREF0889_0936</name>
    <name evidence="3" type="ORF">HMPREF1039_0496</name>
</gene>
<evidence type="ECO:0000313" key="4">
    <source>
        <dbReference type="Proteomes" id="UP000003242"/>
    </source>
</evidence>
<dbReference type="eggNOG" id="ENOG502ZX5H">
    <property type="taxonomic scope" value="Bacteria"/>
</dbReference>
<evidence type="ECO:0000313" key="3">
    <source>
        <dbReference type="EMBL" id="EGL39199.1"/>
    </source>
</evidence>
<keyword evidence="5" id="KW-1185">Reference proteome</keyword>
<evidence type="ECO:0000313" key="2">
    <source>
        <dbReference type="EMBL" id="EFD94345.1"/>
    </source>
</evidence>
<dbReference type="OrthoDB" id="1631671at2"/>
<comment type="caution">
    <text evidence="2">The sequence shown here is derived from an EMBL/GenBank/DDBJ whole genome shotgun (WGS) entry which is preliminary data.</text>
</comment>
<organism evidence="2 4">
    <name type="scientific">Megasphaera lornae</name>
    <dbReference type="NCBI Taxonomy" id="1000568"/>
    <lineage>
        <taxon>Bacteria</taxon>
        <taxon>Bacillati</taxon>
        <taxon>Bacillota</taxon>
        <taxon>Negativicutes</taxon>
        <taxon>Veillonellales</taxon>
        <taxon>Veillonellaceae</taxon>
        <taxon>Megasphaera</taxon>
    </lineage>
</organism>
<keyword evidence="1" id="KW-0732">Signal</keyword>
<protein>
    <submittedName>
        <fullName evidence="2">Uncharacterized protein</fullName>
    </submittedName>
</protein>
<evidence type="ECO:0000313" key="5">
    <source>
        <dbReference type="Proteomes" id="UP000004018"/>
    </source>
</evidence>
<reference evidence="4" key="1">
    <citation type="submission" date="2009-12" db="EMBL/GenBank/DDBJ databases">
        <title>Sequence of Clostridiales genomosp. BVAB3 str. UPII9-5.</title>
        <authorList>
            <person name="Madupu R."/>
            <person name="Durkin A.S."/>
            <person name="Torralba M."/>
            <person name="Methe B."/>
            <person name="Sutton G.G."/>
            <person name="Strausberg R.L."/>
            <person name="Nelson K.E."/>
        </authorList>
    </citation>
    <scope>NUCLEOTIDE SEQUENCE [LARGE SCALE GENOMIC DNA]</scope>
    <source>
        <strain evidence="4">28L</strain>
    </source>
</reference>
<feature type="signal peptide" evidence="1">
    <location>
        <begin position="1"/>
        <end position="26"/>
    </location>
</feature>
<dbReference type="STRING" id="699218.HMPREF0889_0936"/>